<dbReference type="InterPro" id="IPR050951">
    <property type="entry name" value="Retrovirus_Pol_polyprotein"/>
</dbReference>
<proteinExistence type="predicted"/>
<dbReference type="GO" id="GO:0015074">
    <property type="term" value="P:DNA integration"/>
    <property type="evidence" value="ECO:0007669"/>
    <property type="project" value="InterPro"/>
</dbReference>
<gene>
    <name evidence="3" type="ORF">O181_009022</name>
</gene>
<reference evidence="3" key="1">
    <citation type="submission" date="2021-03" db="EMBL/GenBank/DDBJ databases">
        <title>Draft genome sequence of rust myrtle Austropuccinia psidii MF-1, a brazilian biotype.</title>
        <authorList>
            <person name="Quecine M.C."/>
            <person name="Pachon D.M.R."/>
            <person name="Bonatelli M.L."/>
            <person name="Correr F.H."/>
            <person name="Franceschini L.M."/>
            <person name="Leite T.F."/>
            <person name="Margarido G.R.A."/>
            <person name="Almeida C.A."/>
            <person name="Ferrarezi J.A."/>
            <person name="Labate C.A."/>
        </authorList>
    </citation>
    <scope>NUCLEOTIDE SEQUENCE</scope>
    <source>
        <strain evidence="3">MF-1</strain>
    </source>
</reference>
<dbReference type="GO" id="GO:0005634">
    <property type="term" value="C:nucleus"/>
    <property type="evidence" value="ECO:0007669"/>
    <property type="project" value="UniProtKB-ARBA"/>
</dbReference>
<organism evidence="3 4">
    <name type="scientific">Austropuccinia psidii MF-1</name>
    <dbReference type="NCBI Taxonomy" id="1389203"/>
    <lineage>
        <taxon>Eukaryota</taxon>
        <taxon>Fungi</taxon>
        <taxon>Dikarya</taxon>
        <taxon>Basidiomycota</taxon>
        <taxon>Pucciniomycotina</taxon>
        <taxon>Pucciniomycetes</taxon>
        <taxon>Pucciniales</taxon>
        <taxon>Sphaerophragmiaceae</taxon>
        <taxon>Austropuccinia</taxon>
    </lineage>
</organism>
<dbReference type="SUPFAM" id="SSF53098">
    <property type="entry name" value="Ribonuclease H-like"/>
    <property type="match status" value="1"/>
</dbReference>
<feature type="domain" description="Integrase catalytic" evidence="2">
    <location>
        <begin position="1"/>
        <end position="124"/>
    </location>
</feature>
<keyword evidence="1" id="KW-0694">RNA-binding</keyword>
<comment type="caution">
    <text evidence="3">The sequence shown here is derived from an EMBL/GenBank/DDBJ whole genome shotgun (WGS) entry which is preliminary data.</text>
</comment>
<keyword evidence="4" id="KW-1185">Reference proteome</keyword>
<dbReference type="OrthoDB" id="101614at2759"/>
<dbReference type="InterPro" id="IPR001584">
    <property type="entry name" value="Integrase_cat-core"/>
</dbReference>
<dbReference type="AlphaFoldDB" id="A0A9Q3BQW4"/>
<dbReference type="PANTHER" id="PTHR37984">
    <property type="entry name" value="PROTEIN CBG26694"/>
    <property type="match status" value="1"/>
</dbReference>
<dbReference type="EMBL" id="AVOT02002141">
    <property type="protein sequence ID" value="MBW0469307.1"/>
    <property type="molecule type" value="Genomic_DNA"/>
</dbReference>
<dbReference type="PROSITE" id="PS50994">
    <property type="entry name" value="INTEGRASE"/>
    <property type="match status" value="1"/>
</dbReference>
<dbReference type="PANTHER" id="PTHR37984:SF15">
    <property type="entry name" value="INTEGRASE CATALYTIC DOMAIN-CONTAINING PROTEIN"/>
    <property type="match status" value="1"/>
</dbReference>
<dbReference type="Proteomes" id="UP000765509">
    <property type="component" value="Unassembled WGS sequence"/>
</dbReference>
<dbReference type="GO" id="GO:0003723">
    <property type="term" value="F:RNA binding"/>
    <property type="evidence" value="ECO:0007669"/>
    <property type="project" value="UniProtKB-KW"/>
</dbReference>
<dbReference type="InterPro" id="IPR036397">
    <property type="entry name" value="RNaseH_sf"/>
</dbReference>
<evidence type="ECO:0000313" key="4">
    <source>
        <dbReference type="Proteomes" id="UP000765509"/>
    </source>
</evidence>
<evidence type="ECO:0000313" key="3">
    <source>
        <dbReference type="EMBL" id="MBW0469307.1"/>
    </source>
</evidence>
<name>A0A9Q3BQW4_9BASI</name>
<dbReference type="Gene3D" id="3.30.420.10">
    <property type="entry name" value="Ribonuclease H-like superfamily/Ribonuclease H"/>
    <property type="match status" value="1"/>
</dbReference>
<protein>
    <recommendedName>
        <fullName evidence="2">Integrase catalytic domain-containing protein</fullName>
    </recommendedName>
</protein>
<evidence type="ECO:0000259" key="2">
    <source>
        <dbReference type="PROSITE" id="PS50994"/>
    </source>
</evidence>
<dbReference type="InterPro" id="IPR012337">
    <property type="entry name" value="RNaseH-like_sf"/>
</dbReference>
<evidence type="ECO:0000256" key="1">
    <source>
        <dbReference type="ARBA" id="ARBA00022884"/>
    </source>
</evidence>
<accession>A0A9Q3BQW4</accession>
<sequence>MAISITAYGTITSLELAQIFISHFFSKHDLPFSIFSDGRSFFSSFWTNLCQKLKISRDISTAFHPETDGKTERVNQILEHYLWIYVSYHQDDWHTFLPLAEVTYNNAKHLSTKQSPLFTIYGRNPSFDSIHICQDSSSVKLSIKLQSVQQVVKEES</sequence>